<protein>
    <recommendedName>
        <fullName evidence="5">HTH tetR-type domain-containing protein</fullName>
    </recommendedName>
</protein>
<feature type="domain" description="HTH tetR-type" evidence="5">
    <location>
        <begin position="15"/>
        <end position="75"/>
    </location>
</feature>
<keyword evidence="1" id="KW-0805">Transcription regulation</keyword>
<keyword evidence="2 4" id="KW-0238">DNA-binding</keyword>
<dbReference type="AlphaFoldDB" id="A0A5E7LXM6"/>
<dbReference type="PRINTS" id="PR00455">
    <property type="entry name" value="HTHTETR"/>
</dbReference>
<evidence type="ECO:0000313" key="6">
    <source>
        <dbReference type="EMBL" id="VVP16455.1"/>
    </source>
</evidence>
<dbReference type="EMBL" id="CABVIH010000017">
    <property type="protein sequence ID" value="VVP16455.1"/>
    <property type="molecule type" value="Genomic_DNA"/>
</dbReference>
<dbReference type="PANTHER" id="PTHR30055:SF240">
    <property type="entry name" value="HTH-TYPE TRANSCRIPTIONAL REGULATOR ACRR"/>
    <property type="match status" value="1"/>
</dbReference>
<dbReference type="GO" id="GO:0000976">
    <property type="term" value="F:transcription cis-regulatory region binding"/>
    <property type="evidence" value="ECO:0007669"/>
    <property type="project" value="TreeGrafter"/>
</dbReference>
<reference evidence="6 7" key="1">
    <citation type="submission" date="2019-09" db="EMBL/GenBank/DDBJ databases">
        <authorList>
            <person name="Chandra G."/>
            <person name="Truman W A."/>
        </authorList>
    </citation>
    <scope>NUCLEOTIDE SEQUENCE [LARGE SCALE GENOMIC DNA]</scope>
    <source>
        <strain evidence="6">PS880</strain>
    </source>
</reference>
<dbReference type="RefSeq" id="WP_007946291.1">
    <property type="nucleotide sequence ID" value="NZ_CABVIH010000017.1"/>
</dbReference>
<evidence type="ECO:0000313" key="7">
    <source>
        <dbReference type="Proteomes" id="UP000375525"/>
    </source>
</evidence>
<dbReference type="Gene3D" id="1.10.357.10">
    <property type="entry name" value="Tetracycline Repressor, domain 2"/>
    <property type="match status" value="1"/>
</dbReference>
<dbReference type="InterPro" id="IPR001647">
    <property type="entry name" value="HTH_TetR"/>
</dbReference>
<dbReference type="InterPro" id="IPR036271">
    <property type="entry name" value="Tet_transcr_reg_TetR-rel_C_sf"/>
</dbReference>
<dbReference type="InterPro" id="IPR009057">
    <property type="entry name" value="Homeodomain-like_sf"/>
</dbReference>
<organism evidence="6 7">
    <name type="scientific">Pseudomonas fluorescens</name>
    <dbReference type="NCBI Taxonomy" id="294"/>
    <lineage>
        <taxon>Bacteria</taxon>
        <taxon>Pseudomonadati</taxon>
        <taxon>Pseudomonadota</taxon>
        <taxon>Gammaproteobacteria</taxon>
        <taxon>Pseudomonadales</taxon>
        <taxon>Pseudomonadaceae</taxon>
        <taxon>Pseudomonas</taxon>
    </lineage>
</organism>
<dbReference type="PANTHER" id="PTHR30055">
    <property type="entry name" value="HTH-TYPE TRANSCRIPTIONAL REGULATOR RUTR"/>
    <property type="match status" value="1"/>
</dbReference>
<dbReference type="SUPFAM" id="SSF46689">
    <property type="entry name" value="Homeodomain-like"/>
    <property type="match status" value="1"/>
</dbReference>
<dbReference type="Pfam" id="PF00440">
    <property type="entry name" value="TetR_N"/>
    <property type="match status" value="1"/>
</dbReference>
<name>A0A5E7LXM6_PSEFL</name>
<dbReference type="Proteomes" id="UP000375525">
    <property type="component" value="Unassembled WGS sequence"/>
</dbReference>
<dbReference type="Pfam" id="PF17932">
    <property type="entry name" value="TetR_C_24"/>
    <property type="match status" value="1"/>
</dbReference>
<evidence type="ECO:0000256" key="2">
    <source>
        <dbReference type="ARBA" id="ARBA00023125"/>
    </source>
</evidence>
<gene>
    <name evidence="6" type="ORF">PS880_03589</name>
</gene>
<accession>A0A5E7LXM6</accession>
<dbReference type="GO" id="GO:0003700">
    <property type="term" value="F:DNA-binding transcription factor activity"/>
    <property type="evidence" value="ECO:0007669"/>
    <property type="project" value="TreeGrafter"/>
</dbReference>
<evidence type="ECO:0000256" key="3">
    <source>
        <dbReference type="ARBA" id="ARBA00023163"/>
    </source>
</evidence>
<sequence>MMTKIATTHVSNASASRLEAIRSVALRMFVNEGYQAVSLRQLAEHAGLQAGSLYHYIESKQCLLFEFIEEHEYHLLHCVSKTPLARFDPRSALGHYLGAYLRFALPRRQWHILSTRESYCLEPVRREKIEGLRARQAQLLKDIIALGIAGKRFQVDDLNITVAAVRAMLDGVVLGPLIHDFRTEVLIRDVQRMVLRSLLTDRE</sequence>
<dbReference type="SUPFAM" id="SSF48498">
    <property type="entry name" value="Tetracyclin repressor-like, C-terminal domain"/>
    <property type="match status" value="1"/>
</dbReference>
<dbReference type="InterPro" id="IPR050109">
    <property type="entry name" value="HTH-type_TetR-like_transc_reg"/>
</dbReference>
<proteinExistence type="predicted"/>
<dbReference type="PROSITE" id="PS50977">
    <property type="entry name" value="HTH_TETR_2"/>
    <property type="match status" value="1"/>
</dbReference>
<keyword evidence="3" id="KW-0804">Transcription</keyword>
<evidence type="ECO:0000256" key="1">
    <source>
        <dbReference type="ARBA" id="ARBA00023015"/>
    </source>
</evidence>
<dbReference type="InterPro" id="IPR041490">
    <property type="entry name" value="KstR2_TetR_C"/>
</dbReference>
<feature type="DNA-binding region" description="H-T-H motif" evidence="4">
    <location>
        <begin position="38"/>
        <end position="57"/>
    </location>
</feature>
<evidence type="ECO:0000259" key="5">
    <source>
        <dbReference type="PROSITE" id="PS50977"/>
    </source>
</evidence>
<evidence type="ECO:0000256" key="4">
    <source>
        <dbReference type="PROSITE-ProRule" id="PRU00335"/>
    </source>
</evidence>
<dbReference type="OrthoDB" id="7028830at2"/>